<gene>
    <name evidence="2" type="ORF">SS1G_05762</name>
</gene>
<reference evidence="3" key="1">
    <citation type="journal article" date="2011" name="PLoS Genet.">
        <title>Genomic analysis of the necrotrophic fungal pathogens Sclerotinia sclerotiorum and Botrytis cinerea.</title>
        <authorList>
            <person name="Amselem J."/>
            <person name="Cuomo C.A."/>
            <person name="van Kan J.A."/>
            <person name="Viaud M."/>
            <person name="Benito E.P."/>
            <person name="Couloux A."/>
            <person name="Coutinho P.M."/>
            <person name="de Vries R.P."/>
            <person name="Dyer P.S."/>
            <person name="Fillinger S."/>
            <person name="Fournier E."/>
            <person name="Gout L."/>
            <person name="Hahn M."/>
            <person name="Kohn L."/>
            <person name="Lapalu N."/>
            <person name="Plummer K.M."/>
            <person name="Pradier J.M."/>
            <person name="Quevillon E."/>
            <person name="Sharon A."/>
            <person name="Simon A."/>
            <person name="ten Have A."/>
            <person name="Tudzynski B."/>
            <person name="Tudzynski P."/>
            <person name="Wincker P."/>
            <person name="Andrew M."/>
            <person name="Anthouard V."/>
            <person name="Beever R.E."/>
            <person name="Beffa R."/>
            <person name="Benoit I."/>
            <person name="Bouzid O."/>
            <person name="Brault B."/>
            <person name="Chen Z."/>
            <person name="Choquer M."/>
            <person name="Collemare J."/>
            <person name="Cotton P."/>
            <person name="Danchin E.G."/>
            <person name="Da Silva C."/>
            <person name="Gautier A."/>
            <person name="Giraud C."/>
            <person name="Giraud T."/>
            <person name="Gonzalez C."/>
            <person name="Grossetete S."/>
            <person name="Guldener U."/>
            <person name="Henrissat B."/>
            <person name="Howlett B.J."/>
            <person name="Kodira C."/>
            <person name="Kretschmer M."/>
            <person name="Lappartient A."/>
            <person name="Leroch M."/>
            <person name="Levis C."/>
            <person name="Mauceli E."/>
            <person name="Neuveglise C."/>
            <person name="Oeser B."/>
            <person name="Pearson M."/>
            <person name="Poulain J."/>
            <person name="Poussereau N."/>
            <person name="Quesneville H."/>
            <person name="Rascle C."/>
            <person name="Schumacher J."/>
            <person name="Segurens B."/>
            <person name="Sexton A."/>
            <person name="Silva E."/>
            <person name="Sirven C."/>
            <person name="Soanes D.M."/>
            <person name="Talbot N.J."/>
            <person name="Templeton M."/>
            <person name="Yandava C."/>
            <person name="Yarden O."/>
            <person name="Zeng Q."/>
            <person name="Rollins J.A."/>
            <person name="Lebrun M.H."/>
            <person name="Dickman M."/>
        </authorList>
    </citation>
    <scope>NUCLEOTIDE SEQUENCE [LARGE SCALE GENOMIC DNA]</scope>
    <source>
        <strain evidence="3">ATCC 18683 / 1980 / Ss-1</strain>
    </source>
</reference>
<name>A7EKB5_SCLS1</name>
<dbReference type="EMBL" id="CH476627">
    <property type="protein sequence ID" value="EDO03281.1"/>
    <property type="molecule type" value="Genomic_DNA"/>
</dbReference>
<dbReference type="InParanoid" id="A7EKB5"/>
<feature type="region of interest" description="Disordered" evidence="1">
    <location>
        <begin position="32"/>
        <end position="75"/>
    </location>
</feature>
<dbReference type="GeneID" id="5489274"/>
<dbReference type="HOGENOM" id="CLU_2672591_0_0_1"/>
<evidence type="ECO:0000256" key="1">
    <source>
        <dbReference type="SAM" id="MobiDB-lite"/>
    </source>
</evidence>
<organism evidence="2 3">
    <name type="scientific">Sclerotinia sclerotiorum (strain ATCC 18683 / 1980 / Ss-1)</name>
    <name type="common">White mold</name>
    <name type="synonym">Whetzelinia sclerotiorum</name>
    <dbReference type="NCBI Taxonomy" id="665079"/>
    <lineage>
        <taxon>Eukaryota</taxon>
        <taxon>Fungi</taxon>
        <taxon>Dikarya</taxon>
        <taxon>Ascomycota</taxon>
        <taxon>Pezizomycotina</taxon>
        <taxon>Leotiomycetes</taxon>
        <taxon>Helotiales</taxon>
        <taxon>Sclerotiniaceae</taxon>
        <taxon>Sclerotinia</taxon>
    </lineage>
</organism>
<evidence type="ECO:0000313" key="3">
    <source>
        <dbReference type="Proteomes" id="UP000001312"/>
    </source>
</evidence>
<dbReference type="Proteomes" id="UP000001312">
    <property type="component" value="Unassembled WGS sequence"/>
</dbReference>
<dbReference type="KEGG" id="ssl:SS1G_05762"/>
<dbReference type="RefSeq" id="XP_001592840.1">
    <property type="nucleotide sequence ID" value="XM_001592790.1"/>
</dbReference>
<dbReference type="AlphaFoldDB" id="A7EKB5"/>
<sequence length="75" mass="8375">MTPRYSMEKKALLAQSIKTEVATWLMTSVVTSPHPQNEKDVSQLQSPFSTQPRKLNLPLTTANNSTPSNLYNALQ</sequence>
<feature type="compositionally biased region" description="Polar residues" evidence="1">
    <location>
        <begin position="42"/>
        <end position="75"/>
    </location>
</feature>
<protein>
    <submittedName>
        <fullName evidence="2">Uncharacterized protein</fullName>
    </submittedName>
</protein>
<keyword evidence="3" id="KW-1185">Reference proteome</keyword>
<proteinExistence type="predicted"/>
<accession>A7EKB5</accession>
<evidence type="ECO:0000313" key="2">
    <source>
        <dbReference type="EMBL" id="EDO03281.1"/>
    </source>
</evidence>